<evidence type="ECO:0000313" key="2">
    <source>
        <dbReference type="EMBL" id="KHJ32060.1"/>
    </source>
</evidence>
<gene>
    <name evidence="2" type="ORF">EV44_g2577</name>
</gene>
<dbReference type="Proteomes" id="UP000030854">
    <property type="component" value="Unassembled WGS sequence"/>
</dbReference>
<dbReference type="OMA" id="LMVQWRQ"/>
<dbReference type="PANTHER" id="PTHR39214">
    <property type="entry name" value="MICROBODY (PEROXISOME) BIOGENESIS PROTEIN PEROXIN 8 (EUROFUNG)"/>
    <property type="match status" value="1"/>
</dbReference>
<evidence type="ECO:0000313" key="3">
    <source>
        <dbReference type="Proteomes" id="UP000030854"/>
    </source>
</evidence>
<proteinExistence type="predicted"/>
<dbReference type="PANTHER" id="PTHR39214:SF1">
    <property type="entry name" value="MICROBODY (PEROXISOME) BIOGENESIS PROTEIN PEROXIN 8 (EUROFUNG)"/>
    <property type="match status" value="1"/>
</dbReference>
<dbReference type="STRING" id="52586.A0A0B1P3Z1"/>
<sequence length="687" mass="77175">MNLNPLLTKVLNAYYQKNLSPDEIDQTLSETFSLLTSLTNSLNIALLTKHLLIAPSIWSQPESLVTSFRIISLFNTAAIHIQKKEPRFQSNLFSASQLRQGSGIDSDQWARDVVKGLDEKSTRWQHGLVIAGILLGMEGQGRRGLSTGLRYAIENAMLTAINLAVNQTESHGIIPASSIVLAINYVFPILKEEVQKNIDYDNLLPIMMRAINSVEGYHNGSFLLTINADLNSKVLGKISWPSKSPSFEYIQKLNNKPLFVVMGSLSHLIAYAVENAKSAFKVIETREQLLAFTREISDKWKRMRLSQIDILDESNLLSPSTVQETLPILWNMLKMLFFTSIIILKAIFGRTLIDPILSSRQHALITAAQSLLMLKNMNFMTTRFGSTQFSAYAFVNFTSIDILTLDTPSVKNFLYSISPQISDKIPADPLERDHHLFFLNVAEHLLVDLDTEDTESLITPICMLYLLPKEKVRFLQLFEAAHSVMLSIFISPQNEKLATKLLPSYIEILLASFPDNLSPEQFRIAFKTLIQICTPPNPLGTSQPLMAEALLEVLHHRALNSFTILVPEKEPQSHAVDLGAKELLSEPIVLLLAILDALPYISPTILEFWMEQVTDLLNIMPDNGMRDYCKKQFWETLENGTMDVDRSLICISWWASKGGREKVLSNKTKGGPYMSGGLTSNSRSSKL</sequence>
<evidence type="ECO:0000256" key="1">
    <source>
        <dbReference type="SAM" id="MobiDB-lite"/>
    </source>
</evidence>
<dbReference type="AlphaFoldDB" id="A0A0B1P3Z1"/>
<accession>A0A0B1P3Z1</accession>
<dbReference type="Pfam" id="PF26001">
    <property type="entry name" value="Pex8"/>
    <property type="match status" value="1"/>
</dbReference>
<dbReference type="InterPro" id="IPR055334">
    <property type="entry name" value="PEX8-like"/>
</dbReference>
<name>A0A0B1P3Z1_UNCNE</name>
<comment type="caution">
    <text evidence="2">The sequence shown here is derived from an EMBL/GenBank/DDBJ whole genome shotgun (WGS) entry which is preliminary data.</text>
</comment>
<protein>
    <submittedName>
        <fullName evidence="2">Putative peroxin 8</fullName>
    </submittedName>
</protein>
<reference evidence="2 3" key="1">
    <citation type="journal article" date="2014" name="BMC Genomics">
        <title>Adaptive genomic structural variation in the grape powdery mildew pathogen, Erysiphe necator.</title>
        <authorList>
            <person name="Jones L."/>
            <person name="Riaz S."/>
            <person name="Morales-Cruz A."/>
            <person name="Amrine K.C."/>
            <person name="McGuire B."/>
            <person name="Gubler W.D."/>
            <person name="Walker M.A."/>
            <person name="Cantu D."/>
        </authorList>
    </citation>
    <scope>NUCLEOTIDE SEQUENCE [LARGE SCALE GENOMIC DNA]</scope>
    <source>
        <strain evidence="3">c</strain>
    </source>
</reference>
<feature type="region of interest" description="Disordered" evidence="1">
    <location>
        <begin position="665"/>
        <end position="687"/>
    </location>
</feature>
<feature type="compositionally biased region" description="Polar residues" evidence="1">
    <location>
        <begin position="677"/>
        <end position="687"/>
    </location>
</feature>
<keyword evidence="3" id="KW-1185">Reference proteome</keyword>
<dbReference type="EMBL" id="JNVN01002376">
    <property type="protein sequence ID" value="KHJ32060.1"/>
    <property type="molecule type" value="Genomic_DNA"/>
</dbReference>
<organism evidence="2 3">
    <name type="scientific">Uncinula necator</name>
    <name type="common">Grape powdery mildew</name>
    <dbReference type="NCBI Taxonomy" id="52586"/>
    <lineage>
        <taxon>Eukaryota</taxon>
        <taxon>Fungi</taxon>
        <taxon>Dikarya</taxon>
        <taxon>Ascomycota</taxon>
        <taxon>Pezizomycotina</taxon>
        <taxon>Leotiomycetes</taxon>
        <taxon>Erysiphales</taxon>
        <taxon>Erysiphaceae</taxon>
        <taxon>Erysiphe</taxon>
    </lineage>
</organism>
<dbReference type="HOGENOM" id="CLU_016177_0_0_1"/>